<evidence type="ECO:0000256" key="1">
    <source>
        <dbReference type="ARBA" id="ARBA00001968"/>
    </source>
</evidence>
<dbReference type="EMBL" id="CP036526">
    <property type="protein sequence ID" value="QDT09641.1"/>
    <property type="molecule type" value="Genomic_DNA"/>
</dbReference>
<evidence type="ECO:0000256" key="2">
    <source>
        <dbReference type="ARBA" id="ARBA00004496"/>
    </source>
</evidence>
<dbReference type="InterPro" id="IPR004843">
    <property type="entry name" value="Calcineurin-like_PHP"/>
</dbReference>
<comment type="catalytic activity">
    <reaction evidence="10">
        <text>O-phospho-L-seryl-[protein] + H2O = L-seryl-[protein] + phosphate</text>
        <dbReference type="Rhea" id="RHEA:20629"/>
        <dbReference type="Rhea" id="RHEA-COMP:9863"/>
        <dbReference type="Rhea" id="RHEA-COMP:11604"/>
        <dbReference type="ChEBI" id="CHEBI:15377"/>
        <dbReference type="ChEBI" id="CHEBI:29999"/>
        <dbReference type="ChEBI" id="CHEBI:43474"/>
        <dbReference type="ChEBI" id="CHEBI:83421"/>
        <dbReference type="EC" id="3.1.3.16"/>
    </reaction>
</comment>
<evidence type="ECO:0000256" key="8">
    <source>
        <dbReference type="ARBA" id="ARBA00022801"/>
    </source>
</evidence>
<sequence precursor="true">MPVFQGILLLLTAAAIFVPAVCTADEPTAIASDRFRQARDHTFQSFDAQSERNWRGTYFFLQLADTQYGMLTGNMGSEKEAALSQQAVEHINRLRPRYVIVCGDLTNATPKHARYDAQVSQYKQDFSAIDEDIPLVCVCGNHDIGNRPTPDSITIYNQNFGDDYFSFWVGGAFNIVLNSSVLKDPSGAPNVLTAQHEWLDLQLAAARKAEAKHIFVFQHHPLFLNQPDEADQYFNIPLVRRTPLVKKLQMEDVRAVFAGHYHRNSHGQAGTLEMITTGPVGKPLGNDASGFRIVTVHEDHIRHQYYGLDDVPQSVDLQPIPQVTQPTAND</sequence>
<comment type="catalytic activity">
    <reaction evidence="11">
        <text>O-phospho-L-threonyl-[protein] + H2O = L-threonyl-[protein] + phosphate</text>
        <dbReference type="Rhea" id="RHEA:47004"/>
        <dbReference type="Rhea" id="RHEA-COMP:11060"/>
        <dbReference type="Rhea" id="RHEA-COMP:11605"/>
        <dbReference type="ChEBI" id="CHEBI:15377"/>
        <dbReference type="ChEBI" id="CHEBI:30013"/>
        <dbReference type="ChEBI" id="CHEBI:43474"/>
        <dbReference type="ChEBI" id="CHEBI:61977"/>
        <dbReference type="EC" id="3.1.3.16"/>
    </reaction>
</comment>
<evidence type="ECO:0000259" key="13">
    <source>
        <dbReference type="Pfam" id="PF00149"/>
    </source>
</evidence>
<feature type="domain" description="Calcineurin-like phosphoesterase" evidence="13">
    <location>
        <begin position="61"/>
        <end position="263"/>
    </location>
</feature>
<comment type="cofactor">
    <cofactor evidence="1">
        <name>a divalent metal cation</name>
        <dbReference type="ChEBI" id="CHEBI:60240"/>
    </cofactor>
</comment>
<evidence type="ECO:0000256" key="5">
    <source>
        <dbReference type="ARBA" id="ARBA00013356"/>
    </source>
</evidence>
<dbReference type="InterPro" id="IPR041867">
    <property type="entry name" value="MPP_CSTP1"/>
</dbReference>
<dbReference type="RefSeq" id="WP_145417200.1">
    <property type="nucleotide sequence ID" value="NZ_CP036526.1"/>
</dbReference>
<dbReference type="InterPro" id="IPR029052">
    <property type="entry name" value="Metallo-depent_PP-like"/>
</dbReference>
<reference evidence="14 15" key="1">
    <citation type="submission" date="2019-02" db="EMBL/GenBank/DDBJ databases">
        <title>Deep-cultivation of Planctomycetes and their phenomic and genomic characterization uncovers novel biology.</title>
        <authorList>
            <person name="Wiegand S."/>
            <person name="Jogler M."/>
            <person name="Boedeker C."/>
            <person name="Pinto D."/>
            <person name="Vollmers J."/>
            <person name="Rivas-Marin E."/>
            <person name="Kohn T."/>
            <person name="Peeters S.H."/>
            <person name="Heuer A."/>
            <person name="Rast P."/>
            <person name="Oberbeckmann S."/>
            <person name="Bunk B."/>
            <person name="Jeske O."/>
            <person name="Meyerdierks A."/>
            <person name="Storesund J.E."/>
            <person name="Kallscheuer N."/>
            <person name="Luecker S."/>
            <person name="Lage O.M."/>
            <person name="Pohl T."/>
            <person name="Merkel B.J."/>
            <person name="Hornburger P."/>
            <person name="Mueller R.-W."/>
            <person name="Bruemmer F."/>
            <person name="Labrenz M."/>
            <person name="Spormann A.M."/>
            <person name="Op den Camp H."/>
            <person name="Overmann J."/>
            <person name="Amann R."/>
            <person name="Jetten M.S.M."/>
            <person name="Mascher T."/>
            <person name="Medema M.H."/>
            <person name="Devos D.P."/>
            <person name="Kaster A.-K."/>
            <person name="Ovreas L."/>
            <person name="Rohde M."/>
            <person name="Galperin M.Y."/>
            <person name="Jogler C."/>
        </authorList>
    </citation>
    <scope>NUCLEOTIDE SEQUENCE [LARGE SCALE GENOMIC DNA]</scope>
    <source>
        <strain evidence="14 15">K23_9</strain>
    </source>
</reference>
<proteinExistence type="inferred from homology"/>
<dbReference type="PANTHER" id="PTHR43143">
    <property type="entry name" value="METALLOPHOSPHOESTERASE, CALCINEURIN SUPERFAMILY"/>
    <property type="match status" value="1"/>
</dbReference>
<comment type="subcellular location">
    <subcellularLocation>
        <location evidence="2">Cytoplasm</location>
    </subcellularLocation>
</comment>
<evidence type="ECO:0000256" key="11">
    <source>
        <dbReference type="ARBA" id="ARBA00048336"/>
    </source>
</evidence>
<evidence type="ECO:0000256" key="4">
    <source>
        <dbReference type="ARBA" id="ARBA00013081"/>
    </source>
</evidence>
<name>A0A517NR83_9BACT</name>
<dbReference type="Proteomes" id="UP000319817">
    <property type="component" value="Chromosome"/>
</dbReference>
<evidence type="ECO:0000256" key="9">
    <source>
        <dbReference type="ARBA" id="ARBA00032900"/>
    </source>
</evidence>
<keyword evidence="12" id="KW-0732">Signal</keyword>
<evidence type="ECO:0000313" key="14">
    <source>
        <dbReference type="EMBL" id="QDT09641.1"/>
    </source>
</evidence>
<keyword evidence="6" id="KW-0963">Cytoplasm</keyword>
<dbReference type="SUPFAM" id="SSF56300">
    <property type="entry name" value="Metallo-dependent phosphatases"/>
    <property type="match status" value="1"/>
</dbReference>
<comment type="similarity">
    <text evidence="3">Belongs to the metallophosphoesterase superfamily. CPPED1 family.</text>
</comment>
<dbReference type="OrthoDB" id="1645838at2"/>
<dbReference type="GO" id="GO:0004722">
    <property type="term" value="F:protein serine/threonine phosphatase activity"/>
    <property type="evidence" value="ECO:0007669"/>
    <property type="project" value="UniProtKB-EC"/>
</dbReference>
<dbReference type="GO" id="GO:0046872">
    <property type="term" value="F:metal ion binding"/>
    <property type="evidence" value="ECO:0007669"/>
    <property type="project" value="UniProtKB-KW"/>
</dbReference>
<dbReference type="CDD" id="cd07395">
    <property type="entry name" value="MPP_CSTP1"/>
    <property type="match status" value="1"/>
</dbReference>
<evidence type="ECO:0000256" key="6">
    <source>
        <dbReference type="ARBA" id="ARBA00022490"/>
    </source>
</evidence>
<dbReference type="Gene3D" id="3.60.21.10">
    <property type="match status" value="1"/>
</dbReference>
<dbReference type="Pfam" id="PF00149">
    <property type="entry name" value="Metallophos"/>
    <property type="match status" value="1"/>
</dbReference>
<evidence type="ECO:0000256" key="10">
    <source>
        <dbReference type="ARBA" id="ARBA00047761"/>
    </source>
</evidence>
<dbReference type="EC" id="3.1.3.16" evidence="4"/>
<keyword evidence="15" id="KW-1185">Reference proteome</keyword>
<dbReference type="GO" id="GO:0005737">
    <property type="term" value="C:cytoplasm"/>
    <property type="evidence" value="ECO:0007669"/>
    <property type="project" value="UniProtKB-SubCell"/>
</dbReference>
<evidence type="ECO:0000313" key="15">
    <source>
        <dbReference type="Proteomes" id="UP000319817"/>
    </source>
</evidence>
<evidence type="ECO:0000256" key="12">
    <source>
        <dbReference type="SAM" id="SignalP"/>
    </source>
</evidence>
<accession>A0A517NR83</accession>
<keyword evidence="7" id="KW-0479">Metal-binding</keyword>
<dbReference type="AlphaFoldDB" id="A0A517NR83"/>
<evidence type="ECO:0000256" key="7">
    <source>
        <dbReference type="ARBA" id="ARBA00022723"/>
    </source>
</evidence>
<dbReference type="InterPro" id="IPR051918">
    <property type="entry name" value="STPP_CPPED1"/>
</dbReference>
<dbReference type="PANTHER" id="PTHR43143:SF1">
    <property type="entry name" value="SERINE_THREONINE-PROTEIN PHOSPHATASE CPPED1"/>
    <property type="match status" value="1"/>
</dbReference>
<feature type="signal peptide" evidence="12">
    <location>
        <begin position="1"/>
        <end position="24"/>
    </location>
</feature>
<protein>
    <recommendedName>
        <fullName evidence="5">Serine/threonine-protein phosphatase CPPED1</fullName>
        <ecNumber evidence="4">3.1.3.16</ecNumber>
    </recommendedName>
    <alternativeName>
        <fullName evidence="9">Calcineurin-like phosphoesterase domain-containing protein 1</fullName>
    </alternativeName>
</protein>
<organism evidence="14 15">
    <name type="scientific">Stieleria marina</name>
    <dbReference type="NCBI Taxonomy" id="1930275"/>
    <lineage>
        <taxon>Bacteria</taxon>
        <taxon>Pseudomonadati</taxon>
        <taxon>Planctomycetota</taxon>
        <taxon>Planctomycetia</taxon>
        <taxon>Pirellulales</taxon>
        <taxon>Pirellulaceae</taxon>
        <taxon>Stieleria</taxon>
    </lineage>
</organism>
<keyword evidence="8" id="KW-0378">Hydrolase</keyword>
<feature type="chain" id="PRO_5021705551" description="Serine/threonine-protein phosphatase CPPED1" evidence="12">
    <location>
        <begin position="25"/>
        <end position="330"/>
    </location>
</feature>
<gene>
    <name evidence="14" type="ORF">K239x_15890</name>
</gene>
<evidence type="ECO:0000256" key="3">
    <source>
        <dbReference type="ARBA" id="ARBA00010567"/>
    </source>
</evidence>